<reference evidence="1" key="1">
    <citation type="submission" date="2021-06" db="EMBL/GenBank/DDBJ databases">
        <authorList>
            <person name="Kallberg Y."/>
            <person name="Tangrot J."/>
            <person name="Rosling A."/>
        </authorList>
    </citation>
    <scope>NUCLEOTIDE SEQUENCE</scope>
    <source>
        <strain evidence="1">MA461A</strain>
    </source>
</reference>
<accession>A0ACA9SW50</accession>
<evidence type="ECO:0000313" key="2">
    <source>
        <dbReference type="Proteomes" id="UP000789920"/>
    </source>
</evidence>
<feature type="non-terminal residue" evidence="1">
    <location>
        <position position="51"/>
    </location>
</feature>
<sequence>MSNYNSESEDGLHFLQRTITQEYVDTTLKFKKLEDAISLNLQLLRSQLEVE</sequence>
<proteinExistence type="predicted"/>
<keyword evidence="2" id="KW-1185">Reference proteome</keyword>
<dbReference type="EMBL" id="CAJVQC010155551">
    <property type="protein sequence ID" value="CAG8847360.1"/>
    <property type="molecule type" value="Genomic_DNA"/>
</dbReference>
<organism evidence="1 2">
    <name type="scientific">Racocetra persica</name>
    <dbReference type="NCBI Taxonomy" id="160502"/>
    <lineage>
        <taxon>Eukaryota</taxon>
        <taxon>Fungi</taxon>
        <taxon>Fungi incertae sedis</taxon>
        <taxon>Mucoromycota</taxon>
        <taxon>Glomeromycotina</taxon>
        <taxon>Glomeromycetes</taxon>
        <taxon>Diversisporales</taxon>
        <taxon>Gigasporaceae</taxon>
        <taxon>Racocetra</taxon>
    </lineage>
</organism>
<comment type="caution">
    <text evidence="1">The sequence shown here is derived from an EMBL/GenBank/DDBJ whole genome shotgun (WGS) entry which is preliminary data.</text>
</comment>
<evidence type="ECO:0000313" key="1">
    <source>
        <dbReference type="EMBL" id="CAG8847360.1"/>
    </source>
</evidence>
<name>A0ACA9SW50_9GLOM</name>
<gene>
    <name evidence="1" type="ORF">RPERSI_LOCUS34598</name>
</gene>
<protein>
    <submittedName>
        <fullName evidence="1">29098_t:CDS:1</fullName>
    </submittedName>
</protein>
<dbReference type="Proteomes" id="UP000789920">
    <property type="component" value="Unassembled WGS sequence"/>
</dbReference>